<dbReference type="Proteomes" id="UP000031057">
    <property type="component" value="Unassembled WGS sequence"/>
</dbReference>
<dbReference type="InterPro" id="IPR051209">
    <property type="entry name" value="FAD-bind_Monooxygenase_sf"/>
</dbReference>
<dbReference type="PANTHER" id="PTHR42877:SF4">
    <property type="entry name" value="FAD_NAD(P)-BINDING DOMAIN-CONTAINING PROTEIN-RELATED"/>
    <property type="match status" value="1"/>
</dbReference>
<dbReference type="Gene3D" id="3.50.50.60">
    <property type="entry name" value="FAD/NAD(P)-binding domain"/>
    <property type="match status" value="2"/>
</dbReference>
<evidence type="ECO:0000256" key="2">
    <source>
        <dbReference type="ARBA" id="ARBA00022827"/>
    </source>
</evidence>
<dbReference type="SUPFAM" id="SSF51905">
    <property type="entry name" value="FAD/NAD(P)-binding domain"/>
    <property type="match status" value="2"/>
</dbReference>
<dbReference type="AlphaFoldDB" id="A0A0B1ZM74"/>
<dbReference type="InterPro" id="IPR036188">
    <property type="entry name" value="FAD/NAD-bd_sf"/>
</dbReference>
<dbReference type="GO" id="GO:0050660">
    <property type="term" value="F:flavin adenine dinucleotide binding"/>
    <property type="evidence" value="ECO:0007669"/>
    <property type="project" value="InterPro"/>
</dbReference>
<keyword evidence="3" id="KW-0560">Oxidoreductase</keyword>
<name>A0A0B1ZM74_9SPHN</name>
<evidence type="ECO:0000256" key="1">
    <source>
        <dbReference type="ARBA" id="ARBA00022630"/>
    </source>
</evidence>
<dbReference type="GO" id="GO:0050661">
    <property type="term" value="F:NADP binding"/>
    <property type="evidence" value="ECO:0007669"/>
    <property type="project" value="InterPro"/>
</dbReference>
<evidence type="ECO:0008006" key="6">
    <source>
        <dbReference type="Google" id="ProtNLM"/>
    </source>
</evidence>
<proteinExistence type="predicted"/>
<reference evidence="4 5" key="1">
    <citation type="submission" date="2014-10" db="EMBL/GenBank/DDBJ databases">
        <title>Genome sequence of Novosphingobium malaysiense MUSC 273(T).</title>
        <authorList>
            <person name="Lee L.-H."/>
        </authorList>
    </citation>
    <scope>NUCLEOTIDE SEQUENCE [LARGE SCALE GENOMIC DNA]</scope>
    <source>
        <strain evidence="4 5">MUSC 273</strain>
    </source>
</reference>
<evidence type="ECO:0000313" key="5">
    <source>
        <dbReference type="Proteomes" id="UP000031057"/>
    </source>
</evidence>
<keyword evidence="5" id="KW-1185">Reference proteome</keyword>
<comment type="caution">
    <text evidence="4">The sequence shown here is derived from an EMBL/GenBank/DDBJ whole genome shotgun (WGS) entry which is preliminary data.</text>
</comment>
<keyword evidence="2" id="KW-0274">FAD</keyword>
<dbReference type="PANTHER" id="PTHR42877">
    <property type="entry name" value="L-ORNITHINE N(5)-MONOOXYGENASE-RELATED"/>
    <property type="match status" value="1"/>
</dbReference>
<sequence>MQDLLRREAELERHLIDLDVQPLLLVYGHLTGDTATLDRFAPYIKGAWGFEEEVPEEMKAELRRKLVEAFRDYAKSGRPLPPAPSTELLQKMADTAVGTHVPEAYYPMIYDELNFDGKDAKTVKWRKPPPAARLANFKVLVIGAGFSGIAMGAKLKEAGYNFVIVEKNDKVGGTWYENTYPGVAVDTPNHFYSYSFRMDPNWDHYFARGHEILNYINTCYTEMGISDHVRFEQEVVSCTWNGKDAVWDVKIRDKHGNVSEERYNAVISAAGLLNVPAYPNIPGMDDFKGPMFHSARWDHSVDIKGKTVALIGTGASGQQIAPAIAPEVEKLVVFQRSPHWARPNPLIFKQVSDSWKWALANIPYYNKWYRFLLLWATADGLLPQMRTDPNWPETKSLNAENQRIREWLEANIREQCNGDEELIAKVTPKFPPYGKRMLRDGGFLKSLTRDNVELVSGPIQKFTEHGIVDENGEEHQADVIVLATGFKAQCPLYPIEVTGTNGTIRDHWGEDDPRAHLGITVPDFPNLFLIYGPNTNLGHGGSALFHSECQIRYIMQALREMVENNIDVLSVKHEPFEAYNAKLDAEFEGMVWKHPGVTSWYKNKSGRVVTNSPWALSVYHALTAEFDPGEFEQEKADVEAA</sequence>
<dbReference type="STRING" id="1348853.LK12_15785"/>
<evidence type="ECO:0000256" key="3">
    <source>
        <dbReference type="ARBA" id="ARBA00023002"/>
    </source>
</evidence>
<keyword evidence="1" id="KW-0285">Flavoprotein</keyword>
<accession>A0A0B1ZM74</accession>
<gene>
    <name evidence="4" type="ORF">LK12_15785</name>
</gene>
<dbReference type="Pfam" id="PF00743">
    <property type="entry name" value="FMO-like"/>
    <property type="match status" value="1"/>
</dbReference>
<dbReference type="EMBL" id="JTDI01000005">
    <property type="protein sequence ID" value="KHK90429.1"/>
    <property type="molecule type" value="Genomic_DNA"/>
</dbReference>
<dbReference type="InterPro" id="IPR020946">
    <property type="entry name" value="Flavin_mOase-like"/>
</dbReference>
<protein>
    <recommendedName>
        <fullName evidence="6">4-hydroxyacetophenone monooxygenase</fullName>
    </recommendedName>
</protein>
<evidence type="ECO:0000313" key="4">
    <source>
        <dbReference type="EMBL" id="KHK90429.1"/>
    </source>
</evidence>
<dbReference type="GO" id="GO:0004499">
    <property type="term" value="F:N,N-dimethylaniline monooxygenase activity"/>
    <property type="evidence" value="ECO:0007669"/>
    <property type="project" value="InterPro"/>
</dbReference>
<organism evidence="4 5">
    <name type="scientific">Novosphingobium malaysiense</name>
    <dbReference type="NCBI Taxonomy" id="1348853"/>
    <lineage>
        <taxon>Bacteria</taxon>
        <taxon>Pseudomonadati</taxon>
        <taxon>Pseudomonadota</taxon>
        <taxon>Alphaproteobacteria</taxon>
        <taxon>Sphingomonadales</taxon>
        <taxon>Sphingomonadaceae</taxon>
        <taxon>Novosphingobium</taxon>
    </lineage>
</organism>